<protein>
    <submittedName>
        <fullName evidence="1">Uncharacterized protein</fullName>
    </submittedName>
</protein>
<dbReference type="RefSeq" id="WP_148954309.1">
    <property type="nucleotide sequence ID" value="NZ_VTEG01000010.1"/>
</dbReference>
<reference evidence="1 2" key="1">
    <citation type="submission" date="2019-08" db="EMBL/GenBank/DDBJ databases">
        <title>Bacillus genomes from the desert of Cuatro Cienegas, Coahuila.</title>
        <authorList>
            <person name="Olmedo-Alvarez G."/>
        </authorList>
    </citation>
    <scope>NUCLEOTIDE SEQUENCE [LARGE SCALE GENOMIC DNA]</scope>
    <source>
        <strain evidence="1 2">CH128b_4D</strain>
    </source>
</reference>
<comment type="caution">
    <text evidence="1">The sequence shown here is derived from an EMBL/GenBank/DDBJ whole genome shotgun (WGS) entry which is preliminary data.</text>
</comment>
<sequence length="80" mass="8945">MHTHDMGEKARSPAKAGDKPKFVVLKCASKREVVDRKGKVVDRNAQLVDRTIKVVDSTAIFVDRNTKLVDSPLTEKGRQQ</sequence>
<name>A0A5D4M9B3_9BACI</name>
<dbReference type="EMBL" id="VTEG01000010">
    <property type="protein sequence ID" value="TYR98534.1"/>
    <property type="molecule type" value="Genomic_DNA"/>
</dbReference>
<dbReference type="AlphaFoldDB" id="A0A5D4M9B3"/>
<evidence type="ECO:0000313" key="1">
    <source>
        <dbReference type="EMBL" id="TYR98534.1"/>
    </source>
</evidence>
<dbReference type="Proteomes" id="UP000325182">
    <property type="component" value="Unassembled WGS sequence"/>
</dbReference>
<gene>
    <name evidence="1" type="ORF">FZC84_13965</name>
</gene>
<proteinExistence type="predicted"/>
<accession>A0A5D4M9B3</accession>
<evidence type="ECO:0000313" key="2">
    <source>
        <dbReference type="Proteomes" id="UP000325182"/>
    </source>
</evidence>
<organism evidence="1 2">
    <name type="scientific">Rossellomorea vietnamensis</name>
    <dbReference type="NCBI Taxonomy" id="218284"/>
    <lineage>
        <taxon>Bacteria</taxon>
        <taxon>Bacillati</taxon>
        <taxon>Bacillota</taxon>
        <taxon>Bacilli</taxon>
        <taxon>Bacillales</taxon>
        <taxon>Bacillaceae</taxon>
        <taxon>Rossellomorea</taxon>
    </lineage>
</organism>